<feature type="transmembrane region" description="Helical" evidence="13">
    <location>
        <begin position="394"/>
        <end position="412"/>
    </location>
</feature>
<dbReference type="GO" id="GO:0015297">
    <property type="term" value="F:antiporter activity"/>
    <property type="evidence" value="ECO:0007669"/>
    <property type="project" value="UniProtKB-KW"/>
</dbReference>
<dbReference type="NCBIfam" id="TIGR00797">
    <property type="entry name" value="matE"/>
    <property type="match status" value="1"/>
</dbReference>
<comment type="function">
    <text evidence="1">Multidrug efflux pump.</text>
</comment>
<feature type="transmembrane region" description="Helical" evidence="13">
    <location>
        <begin position="138"/>
        <end position="159"/>
    </location>
</feature>
<organism evidence="14 15">
    <name type="scientific">Halanaerobium kushneri</name>
    <dbReference type="NCBI Taxonomy" id="56779"/>
    <lineage>
        <taxon>Bacteria</taxon>
        <taxon>Bacillati</taxon>
        <taxon>Bacillota</taxon>
        <taxon>Clostridia</taxon>
        <taxon>Halanaerobiales</taxon>
        <taxon>Halanaerobiaceae</taxon>
        <taxon>Halanaerobium</taxon>
    </lineage>
</organism>
<dbReference type="RefSeq" id="WP_076545626.1">
    <property type="nucleotide sequence ID" value="NZ_FTNC01000019.1"/>
</dbReference>
<feature type="transmembrane region" description="Helical" evidence="13">
    <location>
        <begin position="20"/>
        <end position="39"/>
    </location>
</feature>
<keyword evidence="15" id="KW-1185">Reference proteome</keyword>
<dbReference type="InterPro" id="IPR002528">
    <property type="entry name" value="MATE_fam"/>
</dbReference>
<evidence type="ECO:0000256" key="6">
    <source>
        <dbReference type="ARBA" id="ARBA00022449"/>
    </source>
</evidence>
<keyword evidence="6" id="KW-0050">Antiport</keyword>
<feature type="transmembrane region" description="Helical" evidence="13">
    <location>
        <begin position="99"/>
        <end position="118"/>
    </location>
</feature>
<feature type="transmembrane region" description="Helical" evidence="13">
    <location>
        <begin position="200"/>
        <end position="221"/>
    </location>
</feature>
<evidence type="ECO:0000256" key="9">
    <source>
        <dbReference type="ARBA" id="ARBA00022989"/>
    </source>
</evidence>
<evidence type="ECO:0000256" key="8">
    <source>
        <dbReference type="ARBA" id="ARBA00022692"/>
    </source>
</evidence>
<dbReference type="EMBL" id="FTNC01000019">
    <property type="protein sequence ID" value="SIR29324.1"/>
    <property type="molecule type" value="Genomic_DNA"/>
</dbReference>
<comment type="subcellular location">
    <subcellularLocation>
        <location evidence="2">Cell membrane</location>
        <topology evidence="2">Multi-pass membrane protein</topology>
    </subcellularLocation>
</comment>
<evidence type="ECO:0000256" key="3">
    <source>
        <dbReference type="ARBA" id="ARBA00010199"/>
    </source>
</evidence>
<keyword evidence="7" id="KW-1003">Cell membrane</keyword>
<evidence type="ECO:0000256" key="4">
    <source>
        <dbReference type="ARBA" id="ARBA00020268"/>
    </source>
</evidence>
<keyword evidence="10" id="KW-0406">Ion transport</keyword>
<feature type="transmembrane region" description="Helical" evidence="13">
    <location>
        <begin position="321"/>
        <end position="347"/>
    </location>
</feature>
<dbReference type="STRING" id="56779.SAMN05421834_11920"/>
<evidence type="ECO:0000256" key="5">
    <source>
        <dbReference type="ARBA" id="ARBA00022448"/>
    </source>
</evidence>
<name>A0A1N6ZRB9_9FIRM</name>
<dbReference type="OrthoDB" id="9811110at2"/>
<proteinExistence type="inferred from homology"/>
<dbReference type="AlphaFoldDB" id="A0A1N6ZRB9"/>
<feature type="transmembrane region" description="Helical" evidence="13">
    <location>
        <begin position="367"/>
        <end position="387"/>
    </location>
</feature>
<dbReference type="PIRSF" id="PIRSF006603">
    <property type="entry name" value="DinF"/>
    <property type="match status" value="1"/>
</dbReference>
<evidence type="ECO:0000256" key="10">
    <source>
        <dbReference type="ARBA" id="ARBA00023065"/>
    </source>
</evidence>
<evidence type="ECO:0000256" key="7">
    <source>
        <dbReference type="ARBA" id="ARBA00022475"/>
    </source>
</evidence>
<evidence type="ECO:0000256" key="1">
    <source>
        <dbReference type="ARBA" id="ARBA00003408"/>
    </source>
</evidence>
<gene>
    <name evidence="14" type="ORF">SAMN05421834_11920</name>
</gene>
<feature type="transmembrane region" description="Helical" evidence="13">
    <location>
        <begin position="166"/>
        <end position="188"/>
    </location>
</feature>
<keyword evidence="8 13" id="KW-0812">Transmembrane</keyword>
<dbReference type="Proteomes" id="UP000185669">
    <property type="component" value="Unassembled WGS sequence"/>
</dbReference>
<feature type="transmembrane region" description="Helical" evidence="13">
    <location>
        <begin position="59"/>
        <end position="79"/>
    </location>
</feature>
<evidence type="ECO:0000313" key="14">
    <source>
        <dbReference type="EMBL" id="SIR29324.1"/>
    </source>
</evidence>
<dbReference type="GO" id="GO:0005886">
    <property type="term" value="C:plasma membrane"/>
    <property type="evidence" value="ECO:0007669"/>
    <property type="project" value="UniProtKB-SubCell"/>
</dbReference>
<dbReference type="PANTHER" id="PTHR43298">
    <property type="entry name" value="MULTIDRUG RESISTANCE PROTEIN NORM-RELATED"/>
    <property type="match status" value="1"/>
</dbReference>
<dbReference type="Pfam" id="PF01554">
    <property type="entry name" value="MatE"/>
    <property type="match status" value="2"/>
</dbReference>
<dbReference type="GO" id="GO:0042910">
    <property type="term" value="F:xenobiotic transmembrane transporter activity"/>
    <property type="evidence" value="ECO:0007669"/>
    <property type="project" value="InterPro"/>
</dbReference>
<feature type="transmembrane region" description="Helical" evidence="13">
    <location>
        <begin position="256"/>
        <end position="283"/>
    </location>
</feature>
<reference evidence="15" key="1">
    <citation type="submission" date="2017-01" db="EMBL/GenBank/DDBJ databases">
        <authorList>
            <person name="Varghese N."/>
            <person name="Submissions S."/>
        </authorList>
    </citation>
    <scope>NUCLEOTIDE SEQUENCE [LARGE SCALE GENOMIC DNA]</scope>
    <source>
        <strain evidence="15">ATCC 700103</strain>
    </source>
</reference>
<accession>A0A1N6ZRB9</accession>
<keyword evidence="5" id="KW-0813">Transport</keyword>
<evidence type="ECO:0000313" key="15">
    <source>
        <dbReference type="Proteomes" id="UP000185669"/>
    </source>
</evidence>
<dbReference type="InterPro" id="IPR050222">
    <property type="entry name" value="MATE_MdtK"/>
</dbReference>
<evidence type="ECO:0000256" key="2">
    <source>
        <dbReference type="ARBA" id="ARBA00004651"/>
    </source>
</evidence>
<sequence length="455" mass="49862">MALKSKSARMGNEPILKLLFKLSVPAIIGMIIQAMYNIVDSIYVGRLSTDALSALSISFPVQMFLIAIGVGTGVGTSSLISRLLGRGEKCRANNVAEHVFFIAIIYGILGGLIGIFFSENIIRLFTDNPVLIDLGYQYINIILTGSIAIFIPATFNYILRGEGNTFLPMLTMIIGAVLNMIIDPFLIFGLGPFPQLGVAGAAYATVFSRIIGGIFIISVLFSDKNELTLRLEDFEFDFQIIKEIYNVGIPAMANRLLFSVSIVFINLILGAFNSTAIAVMGLIFRMQSFFLMMVFGLTQGYLPLVGYNYGHNNPERMKKTILIGSSTALAFGTLGFIVFQLFPTAIIKLFNSDPKLLNIGVEALQKVSLSYFFMVLNIIGVATFQAVGKGMPSFAITFLRQAILLVPGMYILGELSGLDATWFAFPMAESISFVILAIWLSYVIKKSVAEMRETL</sequence>
<feature type="transmembrane region" description="Helical" evidence="13">
    <location>
        <begin position="289"/>
        <end position="309"/>
    </location>
</feature>
<protein>
    <recommendedName>
        <fullName evidence="4">Probable multidrug resistance protein NorM</fullName>
    </recommendedName>
    <alternativeName>
        <fullName evidence="12">Multidrug-efflux transporter</fullName>
    </alternativeName>
</protein>
<keyword evidence="11 13" id="KW-0472">Membrane</keyword>
<evidence type="ECO:0000256" key="13">
    <source>
        <dbReference type="SAM" id="Phobius"/>
    </source>
</evidence>
<dbReference type="InterPro" id="IPR048279">
    <property type="entry name" value="MdtK-like"/>
</dbReference>
<comment type="similarity">
    <text evidence="3">Belongs to the multi antimicrobial extrusion (MATE) (TC 2.A.66.1) family.</text>
</comment>
<dbReference type="GO" id="GO:0006811">
    <property type="term" value="P:monoatomic ion transport"/>
    <property type="evidence" value="ECO:0007669"/>
    <property type="project" value="UniProtKB-KW"/>
</dbReference>
<evidence type="ECO:0000256" key="11">
    <source>
        <dbReference type="ARBA" id="ARBA00023136"/>
    </source>
</evidence>
<feature type="transmembrane region" description="Helical" evidence="13">
    <location>
        <begin position="424"/>
        <end position="444"/>
    </location>
</feature>
<keyword evidence="9 13" id="KW-1133">Transmembrane helix</keyword>
<evidence type="ECO:0000256" key="12">
    <source>
        <dbReference type="ARBA" id="ARBA00031636"/>
    </source>
</evidence>
<dbReference type="PANTHER" id="PTHR43298:SF2">
    <property type="entry name" value="FMN_FAD EXPORTER YEEO-RELATED"/>
    <property type="match status" value="1"/>
</dbReference>